<dbReference type="SUPFAM" id="SSF53328">
    <property type="entry name" value="Formyltransferase"/>
    <property type="match status" value="1"/>
</dbReference>
<dbReference type="Pfam" id="PF00551">
    <property type="entry name" value="Formyl_trans_N"/>
    <property type="match status" value="1"/>
</dbReference>
<dbReference type="CDD" id="cd08645">
    <property type="entry name" value="FMT_core_GART"/>
    <property type="match status" value="1"/>
</dbReference>
<dbReference type="Gene3D" id="3.40.50.170">
    <property type="entry name" value="Formyl transferase, N-terminal domain"/>
    <property type="match status" value="1"/>
</dbReference>
<dbReference type="PANTHER" id="PTHR43369">
    <property type="entry name" value="PHOSPHORIBOSYLGLYCINAMIDE FORMYLTRANSFERASE"/>
    <property type="match status" value="1"/>
</dbReference>
<feature type="active site" description="Proton donor" evidence="6">
    <location>
        <position position="110"/>
    </location>
</feature>
<evidence type="ECO:0000259" key="7">
    <source>
        <dbReference type="Pfam" id="PF00551"/>
    </source>
</evidence>
<dbReference type="AlphaFoldDB" id="A0A4P6YS40"/>
<dbReference type="InterPro" id="IPR002376">
    <property type="entry name" value="Formyl_transf_N"/>
</dbReference>
<comment type="pathway">
    <text evidence="1 6">Purine metabolism; IMP biosynthesis via de novo pathway; N(2)-formyl-N(1)-(5-phospho-D-ribosyl)glycinamide from N(1)-(5-phospho-D-ribosyl)glycinamide (10-formyl THF route): step 1/1.</text>
</comment>
<evidence type="ECO:0000313" key="9">
    <source>
        <dbReference type="Proteomes" id="UP000292886"/>
    </source>
</evidence>
<comment type="similarity">
    <text evidence="4 6">Belongs to the GART family.</text>
</comment>
<evidence type="ECO:0000256" key="1">
    <source>
        <dbReference type="ARBA" id="ARBA00005054"/>
    </source>
</evidence>
<evidence type="ECO:0000256" key="4">
    <source>
        <dbReference type="ARBA" id="ARBA00038440"/>
    </source>
</evidence>
<dbReference type="GO" id="GO:0006189">
    <property type="term" value="P:'de novo' IMP biosynthetic process"/>
    <property type="evidence" value="ECO:0007669"/>
    <property type="project" value="UniProtKB-UniRule"/>
</dbReference>
<accession>A0A4P6YS40</accession>
<dbReference type="PANTHER" id="PTHR43369:SF2">
    <property type="entry name" value="PHOSPHORIBOSYLGLYCINAMIDE FORMYLTRANSFERASE"/>
    <property type="match status" value="1"/>
</dbReference>
<dbReference type="EC" id="2.1.2.2" evidence="6"/>
<feature type="site" description="Raises pKa of active site His" evidence="6">
    <location>
        <position position="146"/>
    </location>
</feature>
<feature type="domain" description="Formyl transferase N-terminal" evidence="7">
    <location>
        <begin position="4"/>
        <end position="183"/>
    </location>
</feature>
<keyword evidence="9" id="KW-1185">Reference proteome</keyword>
<evidence type="ECO:0000256" key="2">
    <source>
        <dbReference type="ARBA" id="ARBA00022679"/>
    </source>
</evidence>
<dbReference type="KEGG" id="wei:EQG49_02970"/>
<feature type="binding site" evidence="6">
    <location>
        <begin position="13"/>
        <end position="15"/>
    </location>
    <ligand>
        <name>N(1)-(5-phospho-beta-D-ribosyl)glycinamide</name>
        <dbReference type="ChEBI" id="CHEBI:143788"/>
    </ligand>
</feature>
<dbReference type="HAMAP" id="MF_01930">
    <property type="entry name" value="PurN"/>
    <property type="match status" value="1"/>
</dbReference>
<evidence type="ECO:0000256" key="5">
    <source>
        <dbReference type="ARBA" id="ARBA00047664"/>
    </source>
</evidence>
<evidence type="ECO:0000256" key="6">
    <source>
        <dbReference type="HAMAP-Rule" id="MF_01930"/>
    </source>
</evidence>
<dbReference type="InterPro" id="IPR004607">
    <property type="entry name" value="GART"/>
</dbReference>
<dbReference type="Proteomes" id="UP000292886">
    <property type="component" value="Chromosome"/>
</dbReference>
<comment type="catalytic activity">
    <reaction evidence="5 6">
        <text>N(1)-(5-phospho-beta-D-ribosyl)glycinamide + (6R)-10-formyltetrahydrofolate = N(2)-formyl-N(1)-(5-phospho-beta-D-ribosyl)glycinamide + (6S)-5,6,7,8-tetrahydrofolate + H(+)</text>
        <dbReference type="Rhea" id="RHEA:15053"/>
        <dbReference type="ChEBI" id="CHEBI:15378"/>
        <dbReference type="ChEBI" id="CHEBI:57453"/>
        <dbReference type="ChEBI" id="CHEBI:143788"/>
        <dbReference type="ChEBI" id="CHEBI:147286"/>
        <dbReference type="ChEBI" id="CHEBI:195366"/>
        <dbReference type="EC" id="2.1.2.2"/>
    </reaction>
</comment>
<dbReference type="InterPro" id="IPR001555">
    <property type="entry name" value="GART_AS"/>
</dbReference>
<reference evidence="9" key="1">
    <citation type="submission" date="2019-03" db="EMBL/GenBank/DDBJ databases">
        <title>Weissella sp. 26KH-42 Genome sequencing.</title>
        <authorList>
            <person name="Heo J."/>
            <person name="Kim S.-J."/>
            <person name="Kim J.-S."/>
            <person name="Hong S.-B."/>
            <person name="Kwon S.-W."/>
        </authorList>
    </citation>
    <scope>NUCLEOTIDE SEQUENCE [LARGE SCALE GENOMIC DNA]</scope>
    <source>
        <strain evidence="9">26KH-42</strain>
    </source>
</reference>
<dbReference type="GO" id="GO:0005829">
    <property type="term" value="C:cytosol"/>
    <property type="evidence" value="ECO:0007669"/>
    <property type="project" value="TreeGrafter"/>
</dbReference>
<organism evidence="8 9">
    <name type="scientific">Periweissella cryptocerci</name>
    <dbReference type="NCBI Taxonomy" id="2506420"/>
    <lineage>
        <taxon>Bacteria</taxon>
        <taxon>Bacillati</taxon>
        <taxon>Bacillota</taxon>
        <taxon>Bacilli</taxon>
        <taxon>Lactobacillales</taxon>
        <taxon>Lactobacillaceae</taxon>
        <taxon>Periweissella</taxon>
    </lineage>
</organism>
<feature type="binding site" evidence="6">
    <location>
        <position position="108"/>
    </location>
    <ligand>
        <name>(6R)-10-formyltetrahydrofolate</name>
        <dbReference type="ChEBI" id="CHEBI:195366"/>
    </ligand>
</feature>
<keyword evidence="2 6" id="KW-0808">Transferase</keyword>
<dbReference type="UniPathway" id="UPA00074">
    <property type="reaction ID" value="UER00126"/>
</dbReference>
<gene>
    <name evidence="6 8" type="primary">purN</name>
    <name evidence="8" type="ORF">EQG49_02970</name>
</gene>
<name>A0A4P6YS40_9LACO</name>
<sequence length="191" mass="20540">MNTKLAIFASGTGTNFVALADAITAQQLPAQIVLLVVDHPDIAVIERAKERNVPAFYLNYKSFPNKQAAELALVAKLQAASVDLILLAGYMRILTPTLLDIYPKRVINIHPALLPNFPGRHGILDAFNAGVTETGVTVHYVDAGIDTGEIIQQAVVPIEAGKGLAALETQIHAVEHELYPTVLAQLITTED</sequence>
<comment type="function">
    <text evidence="6">Catalyzes the transfer of a formyl group from 10-formyltetrahydrofolate to 5-phospho-ribosyl-glycinamide (GAR), producing 5-phospho-ribosyl-N-formylglycinamide (FGAR) and tetrahydrofolate.</text>
</comment>
<dbReference type="PROSITE" id="PS00373">
    <property type="entry name" value="GART"/>
    <property type="match status" value="1"/>
</dbReference>
<feature type="binding site" evidence="6">
    <location>
        <position position="66"/>
    </location>
    <ligand>
        <name>(6R)-10-formyltetrahydrofolate</name>
        <dbReference type="ChEBI" id="CHEBI:195366"/>
    </ligand>
</feature>
<evidence type="ECO:0000256" key="3">
    <source>
        <dbReference type="ARBA" id="ARBA00022755"/>
    </source>
</evidence>
<keyword evidence="3 6" id="KW-0658">Purine biosynthesis</keyword>
<dbReference type="EMBL" id="CP037940">
    <property type="protein sequence ID" value="QBO35489.1"/>
    <property type="molecule type" value="Genomic_DNA"/>
</dbReference>
<feature type="binding site" evidence="6">
    <location>
        <begin position="91"/>
        <end position="94"/>
    </location>
    <ligand>
        <name>(6R)-10-formyltetrahydrofolate</name>
        <dbReference type="ChEBI" id="CHEBI:195366"/>
    </ligand>
</feature>
<dbReference type="NCBIfam" id="TIGR00639">
    <property type="entry name" value="PurN"/>
    <property type="match status" value="1"/>
</dbReference>
<protein>
    <recommendedName>
        <fullName evidence="6">Phosphoribosylglycinamide formyltransferase</fullName>
        <ecNumber evidence="6">2.1.2.2</ecNumber>
    </recommendedName>
    <alternativeName>
        <fullName evidence="6">5'-phosphoribosylglycinamide transformylase</fullName>
    </alternativeName>
    <alternativeName>
        <fullName evidence="6">GAR transformylase</fullName>
        <shortName evidence="6">GART</shortName>
    </alternativeName>
</protein>
<evidence type="ECO:0000313" key="8">
    <source>
        <dbReference type="EMBL" id="QBO35489.1"/>
    </source>
</evidence>
<dbReference type="OrthoDB" id="9806170at2"/>
<dbReference type="GO" id="GO:0004644">
    <property type="term" value="F:phosphoribosylglycinamide formyltransferase activity"/>
    <property type="evidence" value="ECO:0007669"/>
    <property type="project" value="UniProtKB-UniRule"/>
</dbReference>
<dbReference type="RefSeq" id="WP_133362568.1">
    <property type="nucleotide sequence ID" value="NZ_CP037940.1"/>
</dbReference>
<dbReference type="InterPro" id="IPR036477">
    <property type="entry name" value="Formyl_transf_N_sf"/>
</dbReference>
<proteinExistence type="inferred from homology"/>